<gene>
    <name evidence="3" type="ORF">V5799_013012</name>
</gene>
<reference evidence="3 4" key="1">
    <citation type="journal article" date="2023" name="Arcadia Sci">
        <title>De novo assembly of a long-read Amblyomma americanum tick genome.</title>
        <authorList>
            <person name="Chou S."/>
            <person name="Poskanzer K.E."/>
            <person name="Rollins M."/>
            <person name="Thuy-Boun P.S."/>
        </authorList>
    </citation>
    <scope>NUCLEOTIDE SEQUENCE [LARGE SCALE GENOMIC DNA]</scope>
    <source>
        <strain evidence="3">F_SG_1</strain>
        <tissue evidence="3">Salivary glands</tissue>
    </source>
</reference>
<feature type="compositionally biased region" description="Basic and acidic residues" evidence="2">
    <location>
        <begin position="243"/>
        <end position="258"/>
    </location>
</feature>
<name>A0AAQ4E746_AMBAM</name>
<dbReference type="Proteomes" id="UP001321473">
    <property type="component" value="Unassembled WGS sequence"/>
</dbReference>
<feature type="coiled-coil region" evidence="1">
    <location>
        <begin position="18"/>
        <end position="129"/>
    </location>
</feature>
<comment type="caution">
    <text evidence="3">The sequence shown here is derived from an EMBL/GenBank/DDBJ whole genome shotgun (WGS) entry which is preliminary data.</text>
</comment>
<evidence type="ECO:0000256" key="1">
    <source>
        <dbReference type="SAM" id="Coils"/>
    </source>
</evidence>
<keyword evidence="1" id="KW-0175">Coiled coil</keyword>
<keyword evidence="4" id="KW-1185">Reference proteome</keyword>
<organism evidence="3 4">
    <name type="scientific">Amblyomma americanum</name>
    <name type="common">Lone star tick</name>
    <dbReference type="NCBI Taxonomy" id="6943"/>
    <lineage>
        <taxon>Eukaryota</taxon>
        <taxon>Metazoa</taxon>
        <taxon>Ecdysozoa</taxon>
        <taxon>Arthropoda</taxon>
        <taxon>Chelicerata</taxon>
        <taxon>Arachnida</taxon>
        <taxon>Acari</taxon>
        <taxon>Parasitiformes</taxon>
        <taxon>Ixodida</taxon>
        <taxon>Ixodoidea</taxon>
        <taxon>Ixodidae</taxon>
        <taxon>Amblyomminae</taxon>
        <taxon>Amblyomma</taxon>
    </lineage>
</organism>
<protein>
    <submittedName>
        <fullName evidence="3">Uncharacterized protein</fullName>
    </submittedName>
</protein>
<dbReference type="AlphaFoldDB" id="A0AAQ4E746"/>
<accession>A0AAQ4E746</accession>
<feature type="region of interest" description="Disordered" evidence="2">
    <location>
        <begin position="233"/>
        <end position="268"/>
    </location>
</feature>
<proteinExistence type="predicted"/>
<evidence type="ECO:0000313" key="4">
    <source>
        <dbReference type="Proteomes" id="UP001321473"/>
    </source>
</evidence>
<evidence type="ECO:0000256" key="2">
    <source>
        <dbReference type="SAM" id="MobiDB-lite"/>
    </source>
</evidence>
<sequence>MMIFEDLEDELLPVIEDLKSAERSRRTVERERDELQKVASSDFCQLRFLLNEEHKLESNSHAAQEALKELKQSTQTAREKLREVNALAYMLKINLENEKFTAKRFEAAALFYKSQNKQLRRELDDVKRACCLQLRSATSQSESCSRDRTTPQAAHEPQCATTLRDPIFNRAALREAYVDTTEPLCSLEKEPGCKLQVQVEETSKLREKCTSALAGARSRLFPPRAGPVGPCSTGHFTSTAQKPESHSRLPVDEHHGLPDDGLGEQLDQKLPCNVLRTFSMQAK</sequence>
<evidence type="ECO:0000313" key="3">
    <source>
        <dbReference type="EMBL" id="KAK8770523.1"/>
    </source>
</evidence>
<dbReference type="EMBL" id="JARKHS020021006">
    <property type="protein sequence ID" value="KAK8770523.1"/>
    <property type="molecule type" value="Genomic_DNA"/>
</dbReference>